<accession>A0ABR3JQ85</accession>
<evidence type="ECO:0000256" key="1">
    <source>
        <dbReference type="SAM" id="MobiDB-lite"/>
    </source>
</evidence>
<feature type="region of interest" description="Disordered" evidence="1">
    <location>
        <begin position="56"/>
        <end position="86"/>
    </location>
</feature>
<feature type="region of interest" description="Disordered" evidence="1">
    <location>
        <begin position="103"/>
        <end position="435"/>
    </location>
</feature>
<protein>
    <submittedName>
        <fullName evidence="2">Uncharacterized protein</fullName>
    </submittedName>
</protein>
<feature type="compositionally biased region" description="Polar residues" evidence="1">
    <location>
        <begin position="213"/>
        <end position="230"/>
    </location>
</feature>
<evidence type="ECO:0000313" key="2">
    <source>
        <dbReference type="EMBL" id="KAL0957927.1"/>
    </source>
</evidence>
<organism evidence="2 3">
    <name type="scientific">Hohenbuehelia grisea</name>
    <dbReference type="NCBI Taxonomy" id="104357"/>
    <lineage>
        <taxon>Eukaryota</taxon>
        <taxon>Fungi</taxon>
        <taxon>Dikarya</taxon>
        <taxon>Basidiomycota</taxon>
        <taxon>Agaricomycotina</taxon>
        <taxon>Agaricomycetes</taxon>
        <taxon>Agaricomycetidae</taxon>
        <taxon>Agaricales</taxon>
        <taxon>Pleurotineae</taxon>
        <taxon>Pleurotaceae</taxon>
        <taxon>Hohenbuehelia</taxon>
    </lineage>
</organism>
<feature type="compositionally biased region" description="Low complexity" evidence="1">
    <location>
        <begin position="279"/>
        <end position="291"/>
    </location>
</feature>
<comment type="caution">
    <text evidence="2">The sequence shown here is derived from an EMBL/GenBank/DDBJ whole genome shotgun (WGS) entry which is preliminary data.</text>
</comment>
<feature type="compositionally biased region" description="Pro residues" evidence="1">
    <location>
        <begin position="307"/>
        <end position="316"/>
    </location>
</feature>
<gene>
    <name evidence="2" type="ORF">HGRIS_000108</name>
</gene>
<feature type="compositionally biased region" description="Low complexity" evidence="1">
    <location>
        <begin position="188"/>
        <end position="201"/>
    </location>
</feature>
<dbReference type="EMBL" id="JASNQZ010000004">
    <property type="protein sequence ID" value="KAL0957927.1"/>
    <property type="molecule type" value="Genomic_DNA"/>
</dbReference>
<proteinExistence type="predicted"/>
<evidence type="ECO:0000313" key="3">
    <source>
        <dbReference type="Proteomes" id="UP001556367"/>
    </source>
</evidence>
<feature type="compositionally biased region" description="Low complexity" evidence="1">
    <location>
        <begin position="128"/>
        <end position="145"/>
    </location>
</feature>
<reference evidence="3" key="1">
    <citation type="submission" date="2024-06" db="EMBL/GenBank/DDBJ databases">
        <title>Multi-omics analyses provide insights into the biosynthesis of the anticancer antibiotic pleurotin in Hohenbuehelia grisea.</title>
        <authorList>
            <person name="Weaver J.A."/>
            <person name="Alberti F."/>
        </authorList>
    </citation>
    <scope>NUCLEOTIDE SEQUENCE [LARGE SCALE GENOMIC DNA]</scope>
    <source>
        <strain evidence="3">T-177</strain>
    </source>
</reference>
<name>A0ABR3JQ85_9AGAR</name>
<dbReference type="Proteomes" id="UP001556367">
    <property type="component" value="Unassembled WGS sequence"/>
</dbReference>
<feature type="compositionally biased region" description="Basic and acidic residues" evidence="1">
    <location>
        <begin position="292"/>
        <end position="302"/>
    </location>
</feature>
<feature type="compositionally biased region" description="Basic residues" evidence="1">
    <location>
        <begin position="76"/>
        <end position="86"/>
    </location>
</feature>
<sequence>MDTFSWSDTIYAAFAPCLACLQRSQRPTDSDEPQDVQHNHFVRAMRSDELEGLLAESGDTDNEAETLSLHSNPGQSRRKKRKSKQHKSITLFGWHLFGRPPIQLPDDDDDGVLHPGRRRGARAERLGRSSTTSSSTLDSDALMLSPAAIESISPSQIEQRARAAEEEERAKEERRARRRQKREMKRVAAALAAGEGEFEGFQGSGGDYPQIPSPFQSRAPTSPSDFSESTEGYGPFMGGMGRLPKVELEDEEDDEAADLDGGAYAHRARSGNSSGGSGSRSRTSASRSQSDTSHRSARRDPHFISQPPAPHPAPHPHLPHRQEPLVLNLTPATSGASDRKRSKKSRSSGKSKSSATSASISSVRTPSIKSPLSPAFAPSPSPQKARFQSAALPDFGIEDEDSVARPQFPSAGLSGSRQPPNRKDMAAFLANSGNL</sequence>
<feature type="compositionally biased region" description="Basic and acidic residues" evidence="1">
    <location>
        <begin position="159"/>
        <end position="175"/>
    </location>
</feature>
<feature type="compositionally biased region" description="Low complexity" evidence="1">
    <location>
        <begin position="350"/>
        <end position="362"/>
    </location>
</feature>
<keyword evidence="3" id="KW-1185">Reference proteome</keyword>
<feature type="compositionally biased region" description="Acidic residues" evidence="1">
    <location>
        <begin position="248"/>
        <end position="258"/>
    </location>
</feature>
<feature type="compositionally biased region" description="Basic residues" evidence="1">
    <location>
        <begin position="340"/>
        <end position="349"/>
    </location>
</feature>